<dbReference type="Proteomes" id="UP000287188">
    <property type="component" value="Unassembled WGS sequence"/>
</dbReference>
<name>A0A402ABJ5_9CHLR</name>
<feature type="domain" description="Aspartate/glutamate/uridylate kinase" evidence="10">
    <location>
        <begin position="37"/>
        <end position="266"/>
    </location>
</feature>
<dbReference type="PANTHER" id="PTHR23342">
    <property type="entry name" value="N-ACETYLGLUTAMATE SYNTHASE"/>
    <property type="match status" value="1"/>
</dbReference>
<comment type="similarity">
    <text evidence="9">Belongs to the acetylglutamate kinase family. ArgB subfamily.</text>
</comment>
<feature type="binding site" evidence="9">
    <location>
        <position position="96"/>
    </location>
    <ligand>
        <name>substrate</name>
    </ligand>
</feature>
<dbReference type="GO" id="GO:0005524">
    <property type="term" value="F:ATP binding"/>
    <property type="evidence" value="ECO:0007669"/>
    <property type="project" value="UniProtKB-UniRule"/>
</dbReference>
<keyword evidence="5 9" id="KW-0547">Nucleotide-binding</keyword>
<dbReference type="GO" id="GO:0003991">
    <property type="term" value="F:acetylglutamate kinase activity"/>
    <property type="evidence" value="ECO:0007669"/>
    <property type="project" value="UniProtKB-UniRule"/>
</dbReference>
<evidence type="ECO:0000256" key="3">
    <source>
        <dbReference type="ARBA" id="ARBA00022605"/>
    </source>
</evidence>
<evidence type="ECO:0000313" key="12">
    <source>
        <dbReference type="Proteomes" id="UP000287188"/>
    </source>
</evidence>
<feature type="site" description="Transition state stabilizer" evidence="9">
    <location>
        <position position="248"/>
    </location>
</feature>
<evidence type="ECO:0000256" key="6">
    <source>
        <dbReference type="ARBA" id="ARBA00022777"/>
    </source>
</evidence>
<dbReference type="Pfam" id="PF00696">
    <property type="entry name" value="AA_kinase"/>
    <property type="match status" value="1"/>
</dbReference>
<dbReference type="GO" id="GO:0042450">
    <property type="term" value="P:L-arginine biosynthetic process via ornithine"/>
    <property type="evidence" value="ECO:0007669"/>
    <property type="project" value="UniProtKB-UniRule"/>
</dbReference>
<comment type="catalytic activity">
    <reaction evidence="8 9">
        <text>N-acetyl-L-glutamate + ATP = N-acetyl-L-glutamyl 5-phosphate + ADP</text>
        <dbReference type="Rhea" id="RHEA:14629"/>
        <dbReference type="ChEBI" id="CHEBI:30616"/>
        <dbReference type="ChEBI" id="CHEBI:44337"/>
        <dbReference type="ChEBI" id="CHEBI:57936"/>
        <dbReference type="ChEBI" id="CHEBI:456216"/>
        <dbReference type="EC" id="2.7.2.8"/>
    </reaction>
</comment>
<evidence type="ECO:0000256" key="9">
    <source>
        <dbReference type="HAMAP-Rule" id="MF_00082"/>
    </source>
</evidence>
<dbReference type="EMBL" id="BIFS01000001">
    <property type="protein sequence ID" value="GCE16468.1"/>
    <property type="molecule type" value="Genomic_DNA"/>
</dbReference>
<evidence type="ECO:0000256" key="4">
    <source>
        <dbReference type="ARBA" id="ARBA00022679"/>
    </source>
</evidence>
<evidence type="ECO:0000256" key="7">
    <source>
        <dbReference type="ARBA" id="ARBA00022840"/>
    </source>
</evidence>
<feature type="binding site" evidence="9">
    <location>
        <position position="188"/>
    </location>
    <ligand>
        <name>substrate</name>
    </ligand>
</feature>
<dbReference type="AlphaFoldDB" id="A0A402ABJ5"/>
<keyword evidence="3 9" id="KW-0028">Amino-acid biosynthesis</keyword>
<dbReference type="InterPro" id="IPR041727">
    <property type="entry name" value="NAGK-C"/>
</dbReference>
<dbReference type="HAMAP" id="MF_00082">
    <property type="entry name" value="ArgB"/>
    <property type="match status" value="1"/>
</dbReference>
<dbReference type="InterPro" id="IPR036393">
    <property type="entry name" value="AceGlu_kinase-like_sf"/>
</dbReference>
<evidence type="ECO:0000256" key="1">
    <source>
        <dbReference type="ARBA" id="ARBA00004828"/>
    </source>
</evidence>
<dbReference type="UniPathway" id="UPA00068">
    <property type="reaction ID" value="UER00107"/>
</dbReference>
<evidence type="ECO:0000313" key="11">
    <source>
        <dbReference type="EMBL" id="GCE16468.1"/>
    </source>
</evidence>
<comment type="caution">
    <text evidence="11">The sequence shown here is derived from an EMBL/GenBank/DDBJ whole genome shotgun (WGS) entry which is preliminary data.</text>
</comment>
<evidence type="ECO:0000259" key="10">
    <source>
        <dbReference type="Pfam" id="PF00696"/>
    </source>
</evidence>
<gene>
    <name evidence="11" type="primary">argB_1</name>
    <name evidence="9" type="synonym">argB</name>
    <name evidence="11" type="ORF">KDK_02680</name>
</gene>
<feature type="binding site" evidence="9">
    <location>
        <begin position="74"/>
        <end position="75"/>
    </location>
    <ligand>
        <name>substrate</name>
    </ligand>
</feature>
<dbReference type="GO" id="GO:0005737">
    <property type="term" value="C:cytoplasm"/>
    <property type="evidence" value="ECO:0007669"/>
    <property type="project" value="UniProtKB-SubCell"/>
</dbReference>
<keyword evidence="12" id="KW-1185">Reference proteome</keyword>
<dbReference type="OrthoDB" id="9803155at2"/>
<organism evidence="11 12">
    <name type="scientific">Dictyobacter kobayashii</name>
    <dbReference type="NCBI Taxonomy" id="2014872"/>
    <lineage>
        <taxon>Bacteria</taxon>
        <taxon>Bacillati</taxon>
        <taxon>Chloroflexota</taxon>
        <taxon>Ktedonobacteria</taxon>
        <taxon>Ktedonobacterales</taxon>
        <taxon>Dictyobacteraceae</taxon>
        <taxon>Dictyobacter</taxon>
    </lineage>
</organism>
<dbReference type="SUPFAM" id="SSF53633">
    <property type="entry name" value="Carbamate kinase-like"/>
    <property type="match status" value="1"/>
</dbReference>
<keyword evidence="2 9" id="KW-0055">Arginine biosynthesis</keyword>
<evidence type="ECO:0000256" key="2">
    <source>
        <dbReference type="ARBA" id="ARBA00022571"/>
    </source>
</evidence>
<dbReference type="InterPro" id="IPR004662">
    <property type="entry name" value="AcgluKinase_fam"/>
</dbReference>
<comment type="pathway">
    <text evidence="1 9">Amino-acid biosynthesis; L-arginine biosynthesis; N(2)-acetyl-L-ornithine from L-glutamate: step 2/4.</text>
</comment>
<dbReference type="CDD" id="cd04250">
    <property type="entry name" value="AAK_NAGK-C"/>
    <property type="match status" value="1"/>
</dbReference>
<dbReference type="InterPro" id="IPR037528">
    <property type="entry name" value="ArgB"/>
</dbReference>
<keyword evidence="9" id="KW-0963">Cytoplasm</keyword>
<proteinExistence type="inferred from homology"/>
<feature type="site" description="Transition state stabilizer" evidence="9">
    <location>
        <position position="42"/>
    </location>
</feature>
<dbReference type="FunFam" id="3.40.1160.10:FF:000004">
    <property type="entry name" value="Acetylglutamate kinase"/>
    <property type="match status" value="1"/>
</dbReference>
<evidence type="ECO:0000256" key="8">
    <source>
        <dbReference type="ARBA" id="ARBA00048141"/>
    </source>
</evidence>
<protein>
    <recommendedName>
        <fullName evidence="9">Acetylglutamate kinase</fullName>
        <ecNumber evidence="9">2.7.2.8</ecNumber>
    </recommendedName>
    <alternativeName>
        <fullName evidence="9">N-acetyl-L-glutamate 5-phosphotransferase</fullName>
    </alternativeName>
    <alternativeName>
        <fullName evidence="9">NAG kinase</fullName>
        <shortName evidence="9">NAGK</shortName>
    </alternativeName>
</protein>
<accession>A0A402ABJ5</accession>
<dbReference type="InterPro" id="IPR001048">
    <property type="entry name" value="Asp/Glu/Uridylate_kinase"/>
</dbReference>
<dbReference type="EC" id="2.7.2.8" evidence="9"/>
<evidence type="ECO:0000256" key="5">
    <source>
        <dbReference type="ARBA" id="ARBA00022741"/>
    </source>
</evidence>
<comment type="subcellular location">
    <subcellularLocation>
        <location evidence="9">Cytoplasm</location>
    </subcellularLocation>
</comment>
<keyword evidence="7 9" id="KW-0067">ATP-binding</keyword>
<dbReference type="PANTHER" id="PTHR23342:SF0">
    <property type="entry name" value="N-ACETYLGLUTAMATE SYNTHASE, MITOCHONDRIAL"/>
    <property type="match status" value="1"/>
</dbReference>
<keyword evidence="4 9" id="KW-0808">Transferase</keyword>
<dbReference type="PIRSF" id="PIRSF000728">
    <property type="entry name" value="NAGK"/>
    <property type="match status" value="1"/>
</dbReference>
<keyword evidence="6 9" id="KW-0418">Kinase</keyword>
<dbReference type="NCBIfam" id="TIGR00761">
    <property type="entry name" value="argB"/>
    <property type="match status" value="1"/>
</dbReference>
<reference evidence="12" key="1">
    <citation type="submission" date="2018-12" db="EMBL/GenBank/DDBJ databases">
        <title>Tengunoibacter tsumagoiensis gen. nov., sp. nov., Dictyobacter kobayashii sp. nov., D. alpinus sp. nov., and D. joshuensis sp. nov. and description of Dictyobacteraceae fam. nov. within the order Ktedonobacterales isolated from Tengu-no-mugimeshi.</title>
        <authorList>
            <person name="Wang C.M."/>
            <person name="Zheng Y."/>
            <person name="Sakai Y."/>
            <person name="Toyoda A."/>
            <person name="Minakuchi Y."/>
            <person name="Abe K."/>
            <person name="Yokota A."/>
            <person name="Yabe S."/>
        </authorList>
    </citation>
    <scope>NUCLEOTIDE SEQUENCE [LARGE SCALE GENOMIC DNA]</scope>
    <source>
        <strain evidence="12">Uno11</strain>
    </source>
</reference>
<dbReference type="RefSeq" id="WP_126548362.1">
    <property type="nucleotide sequence ID" value="NZ_BIFS01000001.1"/>
</dbReference>
<sequence length="289" mass="30750">MAISFSRTPEGDVISDHHLIAQVLGEALPYIDFLKGKTLVIKLGGSTLEHQRAVLQDIIWLRALGAYPVLVHGGGPYINEWLTKLDLPTRFVNGLRVTDAATLNVVRMVLLGQVNQGLVLMASQMNGKAIGLCGTDGGMVRAHMADERLGFVGEVDAVDPTPVEALLKEGYIPIVAPLGEGPDGTCLNINADLVAAHMAGALNAEKLIFLSNVAGICRADGSLISELRESEAKQLIDEGVINGGMIPKVTACLDALVAVPRVHIVDGRDSHVLLRELFTDKGAGTMIIR</sequence>
<dbReference type="Gene3D" id="3.40.1160.10">
    <property type="entry name" value="Acetylglutamate kinase-like"/>
    <property type="match status" value="1"/>
</dbReference>
<comment type="function">
    <text evidence="9">Catalyzes the ATP-dependent phosphorylation of N-acetyl-L-glutamate.</text>
</comment>